<dbReference type="InParanoid" id="A0A2J7PCS3"/>
<dbReference type="OrthoDB" id="6610578at2759"/>
<evidence type="ECO:0000259" key="1">
    <source>
        <dbReference type="Pfam" id="PF26644"/>
    </source>
</evidence>
<reference evidence="2 3" key="1">
    <citation type="submission" date="2017-12" db="EMBL/GenBank/DDBJ databases">
        <title>Hemimetabolous genomes reveal molecular basis of termite eusociality.</title>
        <authorList>
            <person name="Harrison M.C."/>
            <person name="Jongepier E."/>
            <person name="Robertson H.M."/>
            <person name="Arning N."/>
            <person name="Bitard-Feildel T."/>
            <person name="Chao H."/>
            <person name="Childers C.P."/>
            <person name="Dinh H."/>
            <person name="Doddapaneni H."/>
            <person name="Dugan S."/>
            <person name="Gowin J."/>
            <person name="Greiner C."/>
            <person name="Han Y."/>
            <person name="Hu H."/>
            <person name="Hughes D.S.T."/>
            <person name="Huylmans A.-K."/>
            <person name="Kemena C."/>
            <person name="Kremer L.P.M."/>
            <person name="Lee S.L."/>
            <person name="Lopez-Ezquerra A."/>
            <person name="Mallet L."/>
            <person name="Monroy-Kuhn J.M."/>
            <person name="Moser A."/>
            <person name="Murali S.C."/>
            <person name="Muzny D.M."/>
            <person name="Otani S."/>
            <person name="Piulachs M.-D."/>
            <person name="Poelchau M."/>
            <person name="Qu J."/>
            <person name="Schaub F."/>
            <person name="Wada-Katsumata A."/>
            <person name="Worley K.C."/>
            <person name="Xie Q."/>
            <person name="Ylla G."/>
            <person name="Poulsen M."/>
            <person name="Gibbs R.A."/>
            <person name="Schal C."/>
            <person name="Richards S."/>
            <person name="Belles X."/>
            <person name="Korb J."/>
            <person name="Bornberg-Bauer E."/>
        </authorList>
    </citation>
    <scope>NUCLEOTIDE SEQUENCE [LARGE SCALE GENOMIC DNA]</scope>
    <source>
        <tissue evidence="2">Whole body</tissue>
    </source>
</reference>
<dbReference type="InterPro" id="IPR058250">
    <property type="entry name" value="CCC"/>
</dbReference>
<gene>
    <name evidence="2" type="ORF">B7P43_G01071</name>
</gene>
<dbReference type="Pfam" id="PF26644">
    <property type="entry name" value="CCC"/>
    <property type="match status" value="1"/>
</dbReference>
<organism evidence="2 3">
    <name type="scientific">Cryptotermes secundus</name>
    <dbReference type="NCBI Taxonomy" id="105785"/>
    <lineage>
        <taxon>Eukaryota</taxon>
        <taxon>Metazoa</taxon>
        <taxon>Ecdysozoa</taxon>
        <taxon>Arthropoda</taxon>
        <taxon>Hexapoda</taxon>
        <taxon>Insecta</taxon>
        <taxon>Pterygota</taxon>
        <taxon>Neoptera</taxon>
        <taxon>Polyneoptera</taxon>
        <taxon>Dictyoptera</taxon>
        <taxon>Blattodea</taxon>
        <taxon>Blattoidea</taxon>
        <taxon>Termitoidae</taxon>
        <taxon>Kalotermitidae</taxon>
        <taxon>Cryptotermitinae</taxon>
        <taxon>Cryptotermes</taxon>
    </lineage>
</organism>
<proteinExistence type="predicted"/>
<name>A0A2J7PCS3_9NEOP</name>
<comment type="caution">
    <text evidence="2">The sequence shown here is derived from an EMBL/GenBank/DDBJ whole genome shotgun (WGS) entry which is preliminary data.</text>
</comment>
<accession>A0A2J7PCS3</accession>
<dbReference type="EMBL" id="NEVH01027057">
    <property type="protein sequence ID" value="PNF14129.1"/>
    <property type="molecule type" value="Genomic_DNA"/>
</dbReference>
<keyword evidence="3" id="KW-1185">Reference proteome</keyword>
<protein>
    <recommendedName>
        <fullName evidence="1">CCC domain-containing protein</fullName>
    </recommendedName>
</protein>
<sequence length="122" mass="13927">MLQYRQIMGNYVEHRVHEDEAKAVARTLHPELYERGPGCEVCTAEEIQYCAGTAVLEDHCCCDMRHSEWFPYVPHTCYLRPGCRPIAGNCAEYARLRVCCCDYITATKCEYNKLASKGKLIG</sequence>
<feature type="domain" description="CCC" evidence="1">
    <location>
        <begin position="11"/>
        <end position="110"/>
    </location>
</feature>
<dbReference type="Proteomes" id="UP000235965">
    <property type="component" value="Unassembled WGS sequence"/>
</dbReference>
<evidence type="ECO:0000313" key="3">
    <source>
        <dbReference type="Proteomes" id="UP000235965"/>
    </source>
</evidence>
<evidence type="ECO:0000313" key="2">
    <source>
        <dbReference type="EMBL" id="PNF14129.1"/>
    </source>
</evidence>
<dbReference type="AlphaFoldDB" id="A0A2J7PCS3"/>